<keyword evidence="1" id="KW-1133">Transmembrane helix</keyword>
<dbReference type="InterPro" id="IPR021683">
    <property type="entry name" value="DUF3267"/>
</dbReference>
<keyword evidence="1" id="KW-0812">Transmembrane</keyword>
<sequence length="178" mass="20769">MKCWRTFNFEKRYGLNKIIIYSILLTLLFFSFSFAFMQSLFSEPLYSGYFHFFLIGLLAIYPLHKLIHLLPILHYLPKLKCQCKACYFGLPVISINIKRPVSKKCFMASLILPFFIINPVLLICGVMFPHYIHYFTMLASFHTGICAIDLLYLKAMATSPKHAVIEEHDRGYEILIPQ</sequence>
<feature type="transmembrane region" description="Helical" evidence="1">
    <location>
        <begin position="18"/>
        <end position="37"/>
    </location>
</feature>
<evidence type="ECO:0000256" key="1">
    <source>
        <dbReference type="SAM" id="Phobius"/>
    </source>
</evidence>
<gene>
    <name evidence="2" type="ORF">QYG89_09285</name>
</gene>
<evidence type="ECO:0000313" key="3">
    <source>
        <dbReference type="Proteomes" id="UP001619911"/>
    </source>
</evidence>
<proteinExistence type="predicted"/>
<reference evidence="2 3" key="1">
    <citation type="submission" date="2023-07" db="EMBL/GenBank/DDBJ databases">
        <title>Bacillus lucianemedeirus sp. nov, a new species isolated from an immunobiological production facility.</title>
        <authorList>
            <person name="Costa L.V."/>
            <person name="Miranda R.V.S.L."/>
            <person name="Brandao M.L.L."/>
            <person name="Reis C.M.F."/>
            <person name="Frazao A.M."/>
            <person name="Cruz F.V."/>
            <person name="Baio P.V.P."/>
            <person name="Veras J.F.C."/>
            <person name="Ramos J.N."/>
            <person name="Vieira V."/>
        </authorList>
    </citation>
    <scope>NUCLEOTIDE SEQUENCE [LARGE SCALE GENOMIC DNA]</scope>
    <source>
        <strain evidence="2 3">B190/17</strain>
    </source>
</reference>
<feature type="transmembrane region" description="Helical" evidence="1">
    <location>
        <begin position="134"/>
        <end position="153"/>
    </location>
</feature>
<organism evidence="2 3">
    <name type="scientific">Bacillus lumedeiriae</name>
    <dbReference type="NCBI Taxonomy" id="3058829"/>
    <lineage>
        <taxon>Bacteria</taxon>
        <taxon>Bacillati</taxon>
        <taxon>Bacillota</taxon>
        <taxon>Bacilli</taxon>
        <taxon>Bacillales</taxon>
        <taxon>Bacillaceae</taxon>
        <taxon>Bacillus</taxon>
    </lineage>
</organism>
<evidence type="ECO:0000313" key="2">
    <source>
        <dbReference type="EMBL" id="MFK2825863.1"/>
    </source>
</evidence>
<comment type="caution">
    <text evidence="2">The sequence shown here is derived from an EMBL/GenBank/DDBJ whole genome shotgun (WGS) entry which is preliminary data.</text>
</comment>
<keyword evidence="3" id="KW-1185">Reference proteome</keyword>
<dbReference type="Proteomes" id="UP001619911">
    <property type="component" value="Unassembled WGS sequence"/>
</dbReference>
<feature type="transmembrane region" description="Helical" evidence="1">
    <location>
        <begin position="49"/>
        <end position="70"/>
    </location>
</feature>
<dbReference type="EMBL" id="JAUIYO010000005">
    <property type="protein sequence ID" value="MFK2825863.1"/>
    <property type="molecule type" value="Genomic_DNA"/>
</dbReference>
<dbReference type="Pfam" id="PF11667">
    <property type="entry name" value="DUF3267"/>
    <property type="match status" value="1"/>
</dbReference>
<keyword evidence="1" id="KW-0472">Membrane</keyword>
<protein>
    <submittedName>
        <fullName evidence="2">DUF3267 domain-containing protein</fullName>
    </submittedName>
</protein>
<dbReference type="RefSeq" id="WP_404316728.1">
    <property type="nucleotide sequence ID" value="NZ_JAUIYO010000005.1"/>
</dbReference>
<accession>A0ABW8I9L8</accession>
<name>A0ABW8I9L8_9BACI</name>
<feature type="transmembrane region" description="Helical" evidence="1">
    <location>
        <begin position="105"/>
        <end position="128"/>
    </location>
</feature>